<organism evidence="1 2">
    <name type="scientific">Porites lobata</name>
    <dbReference type="NCBI Taxonomy" id="104759"/>
    <lineage>
        <taxon>Eukaryota</taxon>
        <taxon>Metazoa</taxon>
        <taxon>Cnidaria</taxon>
        <taxon>Anthozoa</taxon>
        <taxon>Hexacorallia</taxon>
        <taxon>Scleractinia</taxon>
        <taxon>Fungiina</taxon>
        <taxon>Poritidae</taxon>
        <taxon>Porites</taxon>
    </lineage>
</organism>
<gene>
    <name evidence="1" type="ORF">PLOB_00008657</name>
</gene>
<evidence type="ECO:0000313" key="1">
    <source>
        <dbReference type="EMBL" id="CAH3167406.1"/>
    </source>
</evidence>
<evidence type="ECO:0000313" key="2">
    <source>
        <dbReference type="Proteomes" id="UP001159405"/>
    </source>
</evidence>
<sequence length="231" mass="26499">MNAGYRVFEQRGGGRGPLFRAQFSQIGIPRTWQRRSVTQIRYNLTFEQLREVNGEEIGEAMMEAIATAVDDIVRQQQIPINYRVQLSMNSKEFHHAYSSTIFNLKEWFARSDRVQGLLEHLAKNLNSNESFNPQVGFDVSLMFISQVNPGSGRKLKKDKPGQKVWDKLSKKKKCVIQIKNKDELCLARSIVTMKEKCDQGSHWVNLRNGRPIQERLAKLLHQEAGVPEGPC</sequence>
<reference evidence="1 2" key="1">
    <citation type="submission" date="2022-05" db="EMBL/GenBank/DDBJ databases">
        <authorList>
            <consortium name="Genoscope - CEA"/>
            <person name="William W."/>
        </authorList>
    </citation>
    <scope>NUCLEOTIDE SEQUENCE [LARGE SCALE GENOMIC DNA]</scope>
</reference>
<comment type="caution">
    <text evidence="1">The sequence shown here is derived from an EMBL/GenBank/DDBJ whole genome shotgun (WGS) entry which is preliminary data.</text>
</comment>
<proteinExistence type="predicted"/>
<keyword evidence="2" id="KW-1185">Reference proteome</keyword>
<protein>
    <submittedName>
        <fullName evidence="1">Uncharacterized protein</fullName>
    </submittedName>
</protein>
<dbReference type="Proteomes" id="UP001159405">
    <property type="component" value="Unassembled WGS sequence"/>
</dbReference>
<feature type="non-terminal residue" evidence="1">
    <location>
        <position position="231"/>
    </location>
</feature>
<dbReference type="EMBL" id="CALNXK010000140">
    <property type="protein sequence ID" value="CAH3167406.1"/>
    <property type="molecule type" value="Genomic_DNA"/>
</dbReference>
<accession>A0ABN8QMM7</accession>
<name>A0ABN8QMM7_9CNID</name>